<dbReference type="InterPro" id="IPR045861">
    <property type="entry name" value="CorA_cytoplasmic_dom"/>
</dbReference>
<dbReference type="CDD" id="cd12833">
    <property type="entry name" value="ZntB-like_1"/>
    <property type="match status" value="1"/>
</dbReference>
<evidence type="ECO:0008006" key="15">
    <source>
        <dbReference type="Google" id="ProtNLM"/>
    </source>
</evidence>
<evidence type="ECO:0000256" key="4">
    <source>
        <dbReference type="ARBA" id="ARBA00022475"/>
    </source>
</evidence>
<keyword evidence="10 12" id="KW-0472">Membrane</keyword>
<comment type="subcellular location">
    <subcellularLocation>
        <location evidence="1">Cell membrane</location>
        <topology evidence="1">Multi-pass membrane protein</topology>
    </subcellularLocation>
</comment>
<evidence type="ECO:0000256" key="9">
    <source>
        <dbReference type="ARBA" id="ARBA00023065"/>
    </source>
</evidence>
<evidence type="ECO:0000313" key="13">
    <source>
        <dbReference type="EMBL" id="MBK1667862.1"/>
    </source>
</evidence>
<organism evidence="13 14">
    <name type="scientific">Rhodovibrio sodomensis</name>
    <dbReference type="NCBI Taxonomy" id="1088"/>
    <lineage>
        <taxon>Bacteria</taxon>
        <taxon>Pseudomonadati</taxon>
        <taxon>Pseudomonadota</taxon>
        <taxon>Alphaproteobacteria</taxon>
        <taxon>Rhodospirillales</taxon>
        <taxon>Rhodovibrionaceae</taxon>
        <taxon>Rhodovibrio</taxon>
    </lineage>
</organism>
<evidence type="ECO:0000313" key="14">
    <source>
        <dbReference type="Proteomes" id="UP001296873"/>
    </source>
</evidence>
<feature type="transmembrane region" description="Helical" evidence="12">
    <location>
        <begin position="306"/>
        <end position="328"/>
    </location>
</feature>
<keyword evidence="5" id="KW-0997">Cell inner membrane</keyword>
<evidence type="ECO:0000256" key="2">
    <source>
        <dbReference type="ARBA" id="ARBA00009765"/>
    </source>
</evidence>
<comment type="similarity">
    <text evidence="2">Belongs to the CorA metal ion transporter (MIT) (TC 1.A.35) family.</text>
</comment>
<keyword evidence="9" id="KW-0406">Ion transport</keyword>
<evidence type="ECO:0000256" key="6">
    <source>
        <dbReference type="ARBA" id="ARBA00022692"/>
    </source>
</evidence>
<name>A0ABS1DCK1_9PROT</name>
<keyword evidence="8 12" id="KW-1133">Transmembrane helix</keyword>
<dbReference type="Proteomes" id="UP001296873">
    <property type="component" value="Unassembled WGS sequence"/>
</dbReference>
<dbReference type="PANTHER" id="PTHR46494">
    <property type="entry name" value="CORA FAMILY METAL ION TRANSPORTER (EUROFUNG)"/>
    <property type="match status" value="1"/>
</dbReference>
<feature type="transmembrane region" description="Helical" evidence="12">
    <location>
        <begin position="340"/>
        <end position="360"/>
    </location>
</feature>
<keyword evidence="4" id="KW-1003">Cell membrane</keyword>
<evidence type="ECO:0000256" key="8">
    <source>
        <dbReference type="ARBA" id="ARBA00022989"/>
    </source>
</evidence>
<keyword evidence="3" id="KW-0813">Transport</keyword>
<evidence type="ECO:0000256" key="7">
    <source>
        <dbReference type="ARBA" id="ARBA00022833"/>
    </source>
</evidence>
<protein>
    <recommendedName>
        <fullName evidence="15">Zinc transporter ZntB</fullName>
    </recommendedName>
</protein>
<evidence type="ECO:0000256" key="12">
    <source>
        <dbReference type="SAM" id="Phobius"/>
    </source>
</evidence>
<dbReference type="PANTHER" id="PTHR46494:SF3">
    <property type="entry name" value="ZINC TRANSPORT PROTEIN ZNTB"/>
    <property type="match status" value="1"/>
</dbReference>
<dbReference type="InterPro" id="IPR045863">
    <property type="entry name" value="CorA_TM1_TM2"/>
</dbReference>
<feature type="region of interest" description="Disordered" evidence="11">
    <location>
        <begin position="1"/>
        <end position="20"/>
    </location>
</feature>
<accession>A0ABS1DCK1</accession>
<evidence type="ECO:0000256" key="5">
    <source>
        <dbReference type="ARBA" id="ARBA00022519"/>
    </source>
</evidence>
<keyword evidence="14" id="KW-1185">Reference proteome</keyword>
<keyword evidence="6 12" id="KW-0812">Transmembrane</keyword>
<evidence type="ECO:0000256" key="11">
    <source>
        <dbReference type="SAM" id="MobiDB-lite"/>
    </source>
</evidence>
<dbReference type="SUPFAM" id="SSF144083">
    <property type="entry name" value="Magnesium transport protein CorA, transmembrane region"/>
    <property type="match status" value="1"/>
</dbReference>
<dbReference type="Gene3D" id="3.30.460.20">
    <property type="entry name" value="CorA soluble domain-like"/>
    <property type="match status" value="1"/>
</dbReference>
<comment type="caution">
    <text evidence="13">The sequence shown here is derived from an EMBL/GenBank/DDBJ whole genome shotgun (WGS) entry which is preliminary data.</text>
</comment>
<sequence length="366" mass="39041">MVNAPNIPLDPTPLPAHSAAMTSDPRKLLEGVVHARALRGDGAGPAVDPPFADWLHLDATRPDSVYWLRHESGIPPLAVDGLLAPETRPRCEAVDGGLLLILRGVNLNASADPDDMVSLRVWIAPGGTADDTGAQPDRGGRQVRQPKRPGIVSVRLRRLMAVQDVVDALDAGRGPASPGAVAVQLAERLAQRMAPTIDRLDDELDALEVAVAAPGGTAGQRVRPRLLRLRHQALTLRRYLAPQRAALQRLLDLAPDWLDAGLRARLREALDAVTRYVEALDTARERAAVIQDELANAVAERLNARMYVLSVVAAVFLPLGFVTGLLGVNVAGVPGTDTPWAFAAVAAGSAGVAAVEIWLFKRLGWL</sequence>
<dbReference type="Gene3D" id="1.20.58.340">
    <property type="entry name" value="Magnesium transport protein CorA, transmembrane region"/>
    <property type="match status" value="2"/>
</dbReference>
<feature type="region of interest" description="Disordered" evidence="11">
    <location>
        <begin position="127"/>
        <end position="146"/>
    </location>
</feature>
<dbReference type="SUPFAM" id="SSF143865">
    <property type="entry name" value="CorA soluble domain-like"/>
    <property type="match status" value="1"/>
</dbReference>
<reference evidence="13 14" key="1">
    <citation type="journal article" date="2020" name="Microorganisms">
        <title>Osmotic Adaptation and Compatible Solute Biosynthesis of Phototrophic Bacteria as Revealed from Genome Analyses.</title>
        <authorList>
            <person name="Imhoff J.F."/>
            <person name="Rahn T."/>
            <person name="Kunzel S."/>
            <person name="Keller A."/>
            <person name="Neulinger S.C."/>
        </authorList>
    </citation>
    <scope>NUCLEOTIDE SEQUENCE [LARGE SCALE GENOMIC DNA]</scope>
    <source>
        <strain evidence="13 14">DSM 9895</strain>
    </source>
</reference>
<keyword evidence="7" id="KW-0862">Zinc</keyword>
<dbReference type="InterPro" id="IPR002523">
    <property type="entry name" value="MgTranspt_CorA/ZnTranspt_ZntB"/>
</dbReference>
<proteinExistence type="inferred from homology"/>
<evidence type="ECO:0000256" key="3">
    <source>
        <dbReference type="ARBA" id="ARBA00022448"/>
    </source>
</evidence>
<dbReference type="EMBL" id="NRRL01000013">
    <property type="protein sequence ID" value="MBK1667862.1"/>
    <property type="molecule type" value="Genomic_DNA"/>
</dbReference>
<evidence type="ECO:0000256" key="1">
    <source>
        <dbReference type="ARBA" id="ARBA00004651"/>
    </source>
</evidence>
<evidence type="ECO:0000256" key="10">
    <source>
        <dbReference type="ARBA" id="ARBA00023136"/>
    </source>
</evidence>
<gene>
    <name evidence="13" type="ORF">CKO28_07420</name>
</gene>
<dbReference type="Pfam" id="PF01544">
    <property type="entry name" value="CorA"/>
    <property type="match status" value="2"/>
</dbReference>